<dbReference type="eggNOG" id="ENOG502SNXR">
    <property type="taxonomic scope" value="Eukaryota"/>
</dbReference>
<dbReference type="Proteomes" id="UP000016934">
    <property type="component" value="Unassembled WGS sequence"/>
</dbReference>
<reference evidence="3 4" key="1">
    <citation type="journal article" date="2012" name="PLoS Pathog.">
        <title>Diverse lifestyles and strategies of plant pathogenesis encoded in the genomes of eighteen Dothideomycetes fungi.</title>
        <authorList>
            <person name="Ohm R.A."/>
            <person name="Feau N."/>
            <person name="Henrissat B."/>
            <person name="Schoch C.L."/>
            <person name="Horwitz B.A."/>
            <person name="Barry K.W."/>
            <person name="Condon B.J."/>
            <person name="Copeland A.C."/>
            <person name="Dhillon B."/>
            <person name="Glaser F."/>
            <person name="Hesse C.N."/>
            <person name="Kosti I."/>
            <person name="LaButti K."/>
            <person name="Lindquist E.A."/>
            <person name="Lucas S."/>
            <person name="Salamov A.A."/>
            <person name="Bradshaw R.E."/>
            <person name="Ciuffetti L."/>
            <person name="Hamelin R.C."/>
            <person name="Kema G.H.J."/>
            <person name="Lawrence C."/>
            <person name="Scott J.A."/>
            <person name="Spatafora J.W."/>
            <person name="Turgeon B.G."/>
            <person name="de Wit P.J.G.M."/>
            <person name="Zhong S."/>
            <person name="Goodwin S.B."/>
            <person name="Grigoriev I.V."/>
        </authorList>
    </citation>
    <scope>NUCLEOTIDE SEQUENCE [LARGE SCALE GENOMIC DNA]</scope>
    <source>
        <strain evidence="4">ND90Pr / ATCC 201652</strain>
    </source>
</reference>
<dbReference type="KEGG" id="bsc:COCSADRAFT_176782"/>
<reference evidence="4" key="2">
    <citation type="journal article" date="2013" name="PLoS Genet.">
        <title>Comparative genome structure, secondary metabolite, and effector coding capacity across Cochliobolus pathogens.</title>
        <authorList>
            <person name="Condon B.J."/>
            <person name="Leng Y."/>
            <person name="Wu D."/>
            <person name="Bushley K.E."/>
            <person name="Ohm R.A."/>
            <person name="Otillar R."/>
            <person name="Martin J."/>
            <person name="Schackwitz W."/>
            <person name="Grimwood J."/>
            <person name="MohdZainudin N."/>
            <person name="Xue C."/>
            <person name="Wang R."/>
            <person name="Manning V.A."/>
            <person name="Dhillon B."/>
            <person name="Tu Z.J."/>
            <person name="Steffenson B.J."/>
            <person name="Salamov A."/>
            <person name="Sun H."/>
            <person name="Lowry S."/>
            <person name="LaButti K."/>
            <person name="Han J."/>
            <person name="Copeland A."/>
            <person name="Lindquist E."/>
            <person name="Barry K."/>
            <person name="Schmutz J."/>
            <person name="Baker S.E."/>
            <person name="Ciuffetti L.M."/>
            <person name="Grigoriev I.V."/>
            <person name="Zhong S."/>
            <person name="Turgeon B.G."/>
        </authorList>
    </citation>
    <scope>NUCLEOTIDE SEQUENCE [LARGE SCALE GENOMIC DNA]</scope>
    <source>
        <strain evidence="4">ND90Pr / ATCC 201652</strain>
    </source>
</reference>
<proteinExistence type="predicted"/>
<keyword evidence="4" id="KW-1185">Reference proteome</keyword>
<gene>
    <name evidence="3" type="ORF">COCSADRAFT_176782</name>
</gene>
<dbReference type="PANTHER" id="PTHR38420">
    <property type="entry name" value="AP-4-A PHOSPHORYLASE II"/>
    <property type="match status" value="1"/>
</dbReference>
<dbReference type="Pfam" id="PF19327">
    <property type="entry name" value="Ap4A_phos_N"/>
    <property type="match status" value="1"/>
</dbReference>
<organism evidence="3 4">
    <name type="scientific">Cochliobolus sativus (strain ND90Pr / ATCC 201652)</name>
    <name type="common">Common root rot and spot blotch fungus</name>
    <name type="synonym">Bipolaris sorokiniana</name>
    <dbReference type="NCBI Taxonomy" id="665912"/>
    <lineage>
        <taxon>Eukaryota</taxon>
        <taxon>Fungi</taxon>
        <taxon>Dikarya</taxon>
        <taxon>Ascomycota</taxon>
        <taxon>Pezizomycotina</taxon>
        <taxon>Dothideomycetes</taxon>
        <taxon>Pleosporomycetidae</taxon>
        <taxon>Pleosporales</taxon>
        <taxon>Pleosporineae</taxon>
        <taxon>Pleosporaceae</taxon>
        <taxon>Bipolaris</taxon>
    </lineage>
</organism>
<dbReference type="GO" id="GO:0003877">
    <property type="term" value="F:ATP:ADP adenylyltransferase activity"/>
    <property type="evidence" value="ECO:0007669"/>
    <property type="project" value="InterPro"/>
</dbReference>
<dbReference type="GO" id="GO:0005524">
    <property type="term" value="F:ATP binding"/>
    <property type="evidence" value="ECO:0007669"/>
    <property type="project" value="InterPro"/>
</dbReference>
<dbReference type="PANTHER" id="PTHR38420:SF1">
    <property type="entry name" value="PUTATIVE (AFU_ORTHOLOGUE AFUA_5G14690)-RELATED"/>
    <property type="match status" value="1"/>
</dbReference>
<name>M2SN64_COCSN</name>
<dbReference type="GeneID" id="19133050"/>
<dbReference type="InterPro" id="IPR009163">
    <property type="entry name" value="Ap4A_phos1/2"/>
</dbReference>
<dbReference type="OrthoDB" id="10267950at2759"/>
<sequence>MGDLLEADITSTLDALVADGVVVCGPYKTIDCEDEGYPVQFRICPALLTKPHTVGAALSPAFDKSRRWGPGSDMILPNERIIITQLNGTHNLALNLFCHQPLDSNDFTATLEVLRQSPNMYVIYNCSEAGGCSRMHKHLQALRGPPHAFDALISPSEAKSKRTPFQYFAHCFNQGFKRASTLDLLDVYAKFLDQTRKVLGLVEGDVCPHNVVLWGDWIIVIPRRKGIWKGASANAAGMVGSIWVPEKKYIDNWLRLGSANVL</sequence>
<dbReference type="RefSeq" id="XP_007706077.1">
    <property type="nucleotide sequence ID" value="XM_007707887.1"/>
</dbReference>
<dbReference type="GO" id="GO:0009117">
    <property type="term" value="P:nucleotide metabolic process"/>
    <property type="evidence" value="ECO:0007669"/>
    <property type="project" value="InterPro"/>
</dbReference>
<feature type="domain" description="Ap4A phosphorylase 1/2 N-terminal" evidence="2">
    <location>
        <begin position="101"/>
        <end position="143"/>
    </location>
</feature>
<dbReference type="InterPro" id="IPR043171">
    <property type="entry name" value="Ap4A_phos1/2-like"/>
</dbReference>
<dbReference type="Gene3D" id="3.30.428.70">
    <property type="match status" value="1"/>
</dbReference>
<protein>
    <submittedName>
        <fullName evidence="3">Uncharacterized protein</fullName>
    </submittedName>
</protein>
<dbReference type="InterPro" id="IPR019200">
    <property type="entry name" value="ATP_adenylylTrfase_C"/>
</dbReference>
<feature type="domain" description="ATP adenylyltransferase C-terminal" evidence="1">
    <location>
        <begin position="163"/>
        <end position="262"/>
    </location>
</feature>
<dbReference type="InterPro" id="IPR045759">
    <property type="entry name" value="Ap4A_phos1/2_N"/>
</dbReference>
<dbReference type="EMBL" id="KB445660">
    <property type="protein sequence ID" value="EMD58227.1"/>
    <property type="molecule type" value="Genomic_DNA"/>
</dbReference>
<accession>M2SN64</accession>
<evidence type="ECO:0000259" key="1">
    <source>
        <dbReference type="Pfam" id="PF09830"/>
    </source>
</evidence>
<dbReference type="Pfam" id="PF09830">
    <property type="entry name" value="ATP_transf"/>
    <property type="match status" value="1"/>
</dbReference>
<dbReference type="OMA" id="ANKFCFS"/>
<dbReference type="AlphaFoldDB" id="M2SN64"/>
<dbReference type="HOGENOM" id="CLU_049915_0_0_1"/>
<evidence type="ECO:0000259" key="2">
    <source>
        <dbReference type="Pfam" id="PF19327"/>
    </source>
</evidence>
<evidence type="ECO:0000313" key="4">
    <source>
        <dbReference type="Proteomes" id="UP000016934"/>
    </source>
</evidence>
<evidence type="ECO:0000313" key="3">
    <source>
        <dbReference type="EMBL" id="EMD58227.1"/>
    </source>
</evidence>